<dbReference type="PROSITE" id="PS00018">
    <property type="entry name" value="EF_HAND_1"/>
    <property type="match status" value="1"/>
</dbReference>
<evidence type="ECO:0000256" key="3">
    <source>
        <dbReference type="SAM" id="MobiDB-lite"/>
    </source>
</evidence>
<dbReference type="Pfam" id="PF13385">
    <property type="entry name" value="Laminin_G_3"/>
    <property type="match status" value="2"/>
</dbReference>
<feature type="signal peptide" evidence="4">
    <location>
        <begin position="1"/>
        <end position="23"/>
    </location>
</feature>
<evidence type="ECO:0000313" key="6">
    <source>
        <dbReference type="EMBL" id="MCO6042327.1"/>
    </source>
</evidence>
<sequence length="1654" mass="171485">MIRILSFACATALVAAAIPQSKAVLLAHYEFDSGSILGLDSAGGNNNGVQTGGDSSYSTSSRLGSGALSLDGTGTGLRLDNSADFQNLTTFTIAAFVRPDLNSATWGGGSVPVGRVFGSVGADAPGGTQFGDGNGYGFGVYNYGSEGGLRYTSFLVADFDMTAASLPNPLENNEWAHVAVVVTEGTPATAEFYLNGVSVGSLEGGNPNPTTDPFHVGASGGGNTDSFAGLMDDVRVYDEALDASAIAALASPGGSGQQGLFFSIDRDLGSVTLTNDSAFSAEVRGYSLTSDSSRFDSSSWLSIADNYDQGNGGSSIDPDDEWLEFSAGASDLSEGTQGEVVLSGSQVLDLGTAWRKGAIEDVVAEVLLADGTSLQVPVQYTGNGGVAWQQGDLDFDNDIDLDDYSIYNAGLFTTGIDPELSDSYLMGDLDGDQDNDFFDFLLFKNAYVAAGGNPAALTFGAAVPEPSTTALLAVAVLGMVGLRKWNRIFTSALAVVVLAAASASSQAALLPVFEYSFPASYDGSGPESTVSDTSAAGNHAVIDAGNGTAALVDDRPAGFDASLMSITGSNGAHGATEAIDLLENSVIDDYDGFMMDVWMKWEGVYTDTRKMIDYAGTEFIRTSGGEVQFGLSNSATVLGYPINANEWYHVQGAFITKNHQTDIDGNLVGNAYLLVNGEVVDHAVGVTKTSFGDSLDRPIGINRWAGGGGDWNQGWIFEPAVYLGNAEVPEPSSIALVGVAALGLLLHTRRRVGRLLMGVAAAATLYVASGNAALADFTPVFEYSFPASYNNTGPESAITDLSSAGNNAALDAGTNTAALIDDRPAGFDSSQMSLTGANGGHGDTDAIDLLENSIVDDHGGYMMDVWMQWEGTYTNGRKLIDYAGTEFIYTQGGDTEAGTTPVYLRVSNTLLSHTINANEWYHVQGVFDSGSNQTDANGDLLGDAYLYVNGELVDSAFGVTKTSFGDSLDRPIGINRWGGGGGEWNQGLIFNPSVYLGKAEEPMRLTIDASTGETAIAHLPNDLLPDGREIDFYQISSASGALTTETWESLADSGQGGSSPADYNGDGNVDIADYTVWRNTLGSTGAGLAADGNGDQVVDAADYEFWKGNFGTVGASGWAEAGVLSSSLVGESYLTGSTLFDNGTSISLGDLWNEGSSADPTTDLVFQYHVVGESGLRTGAIELVGGSLQAGTSVPEPSSLLLLGVTAVGLLVSRRRVAASRRAVRHSLVAILSCVAAVVAAPLVSASSTNDRFYPFGESSGDGGANGVYVVDSNFQATFDDEYESGNLTGTAHDLLPFEYNGTEAIQAPGGAGPQFTSVAGRPLAAGSPIGVRFDGQNDLLIGARLGLPQSSASSLTGDTTPPTQGSAGTGPFDYSGITRRGFQLWVNPDESNAVFGTAQQTVVLDSSQHGVLISDTGTWMLSYNATNVDSGVAVKGNSVDNGWSHVMVVSPNDGAFVGSILYVDGLAVAAESGGYINSDFPLVIGASNGVFDPTVEAPNPVYSGGTSNYFAGTIDEMSMFVLGTSIGGVDYGTFDLATDNEFVADALTGFGPADLNGDGLTTNADVTAFIGQWGSTNLVNNLQVGDLATRMTGDFNIDGTVDLDDWQILTENYTGSAALNLGALLAGQPVPEPSSLMLLALVGVVVCGHRLRR</sequence>
<name>A0A9X2JEM1_9BACT</name>
<dbReference type="SMART" id="SM00560">
    <property type="entry name" value="LamGL"/>
    <property type="match status" value="1"/>
</dbReference>
<keyword evidence="2" id="KW-1015">Disulfide bond</keyword>
<dbReference type="Gene3D" id="2.60.120.200">
    <property type="match status" value="4"/>
</dbReference>
<feature type="compositionally biased region" description="Polar residues" evidence="3">
    <location>
        <begin position="1352"/>
        <end position="1367"/>
    </location>
</feature>
<dbReference type="Pfam" id="PF07589">
    <property type="entry name" value="PEP-CTERM"/>
    <property type="match status" value="4"/>
</dbReference>
<dbReference type="InterPro" id="IPR006558">
    <property type="entry name" value="LamG-like"/>
</dbReference>
<dbReference type="Proteomes" id="UP001155241">
    <property type="component" value="Unassembled WGS sequence"/>
</dbReference>
<comment type="caution">
    <text evidence="6">The sequence shown here is derived from an EMBL/GenBank/DDBJ whole genome shotgun (WGS) entry which is preliminary data.</text>
</comment>
<reference evidence="6" key="1">
    <citation type="submission" date="2022-06" db="EMBL/GenBank/DDBJ databases">
        <title>Aeoliella straminimaris, a novel planctomycete from sediments.</title>
        <authorList>
            <person name="Vitorino I.R."/>
            <person name="Lage O.M."/>
        </authorList>
    </citation>
    <scope>NUCLEOTIDE SEQUENCE</scope>
    <source>
        <strain evidence="6">ICT_H6.2</strain>
    </source>
</reference>
<keyword evidence="7" id="KW-1185">Reference proteome</keyword>
<protein>
    <submittedName>
        <fullName evidence="6">PEP-CTERM sorting domain-containing protein</fullName>
    </submittedName>
</protein>
<evidence type="ECO:0000313" key="7">
    <source>
        <dbReference type="Proteomes" id="UP001155241"/>
    </source>
</evidence>
<dbReference type="InterPro" id="IPR013320">
    <property type="entry name" value="ConA-like_dom_sf"/>
</dbReference>
<feature type="chain" id="PRO_5040801298" evidence="4">
    <location>
        <begin position="24"/>
        <end position="1654"/>
    </location>
</feature>
<evidence type="ECO:0000256" key="2">
    <source>
        <dbReference type="ARBA" id="ARBA00023157"/>
    </source>
</evidence>
<feature type="region of interest" description="Disordered" evidence="3">
    <location>
        <begin position="1352"/>
        <end position="1372"/>
    </location>
</feature>
<dbReference type="InterPro" id="IPR002105">
    <property type="entry name" value="Dockerin_1_rpt"/>
</dbReference>
<keyword evidence="1 4" id="KW-0732">Signal</keyword>
<organism evidence="6 7">
    <name type="scientific">Aeoliella straminimaris</name>
    <dbReference type="NCBI Taxonomy" id="2954799"/>
    <lineage>
        <taxon>Bacteria</taxon>
        <taxon>Pseudomonadati</taxon>
        <taxon>Planctomycetota</taxon>
        <taxon>Planctomycetia</taxon>
        <taxon>Pirellulales</taxon>
        <taxon>Lacipirellulaceae</taxon>
        <taxon>Aeoliella</taxon>
    </lineage>
</organism>
<dbReference type="Gene3D" id="1.10.1330.10">
    <property type="entry name" value="Dockerin domain"/>
    <property type="match status" value="1"/>
</dbReference>
<evidence type="ECO:0000256" key="4">
    <source>
        <dbReference type="SAM" id="SignalP"/>
    </source>
</evidence>
<proteinExistence type="predicted"/>
<dbReference type="NCBIfam" id="TIGR02595">
    <property type="entry name" value="PEP_CTERM"/>
    <property type="match status" value="3"/>
</dbReference>
<dbReference type="Pfam" id="PF00404">
    <property type="entry name" value="Dockerin_1"/>
    <property type="match status" value="1"/>
</dbReference>
<evidence type="ECO:0000259" key="5">
    <source>
        <dbReference type="SMART" id="SM00560"/>
    </source>
</evidence>
<accession>A0A9X2JEM1</accession>
<dbReference type="EMBL" id="JAMXLR010000003">
    <property type="protein sequence ID" value="MCO6042327.1"/>
    <property type="molecule type" value="Genomic_DNA"/>
</dbReference>
<dbReference type="GO" id="GO:0004553">
    <property type="term" value="F:hydrolase activity, hydrolyzing O-glycosyl compounds"/>
    <property type="evidence" value="ECO:0007669"/>
    <property type="project" value="InterPro"/>
</dbReference>
<dbReference type="SUPFAM" id="SSF63446">
    <property type="entry name" value="Type I dockerin domain"/>
    <property type="match status" value="1"/>
</dbReference>
<feature type="domain" description="LamG-like jellyroll fold" evidence="5">
    <location>
        <begin position="89"/>
        <end position="244"/>
    </location>
</feature>
<dbReference type="GO" id="GO:0000272">
    <property type="term" value="P:polysaccharide catabolic process"/>
    <property type="evidence" value="ECO:0007669"/>
    <property type="project" value="InterPro"/>
</dbReference>
<dbReference type="InterPro" id="IPR018247">
    <property type="entry name" value="EF_Hand_1_Ca_BS"/>
</dbReference>
<gene>
    <name evidence="6" type="ORF">NG895_00265</name>
</gene>
<dbReference type="RefSeq" id="WP_252850429.1">
    <property type="nucleotide sequence ID" value="NZ_JAMXLR010000003.1"/>
</dbReference>
<dbReference type="InterPro" id="IPR013424">
    <property type="entry name" value="Ice-binding_C"/>
</dbReference>
<evidence type="ECO:0000256" key="1">
    <source>
        <dbReference type="ARBA" id="ARBA00022729"/>
    </source>
</evidence>
<dbReference type="InterPro" id="IPR036439">
    <property type="entry name" value="Dockerin_dom_sf"/>
</dbReference>
<dbReference type="SUPFAM" id="SSF49899">
    <property type="entry name" value="Concanavalin A-like lectins/glucanases"/>
    <property type="match status" value="4"/>
</dbReference>